<dbReference type="AlphaFoldDB" id="H1PT22"/>
<evidence type="ECO:0000313" key="1">
    <source>
        <dbReference type="EMBL" id="EHO81534.1"/>
    </source>
</evidence>
<proteinExistence type="predicted"/>
<gene>
    <name evidence="1" type="ORF">HMPREF0402_01565</name>
</gene>
<name>H1PT22_9FUSO</name>
<dbReference type="BioCyc" id="FSP457404-HMP:GTSQ-1573-MONOMER"/>
<accession>H1PT22</accession>
<comment type="caution">
    <text evidence="1">The sequence shown here is derived from an EMBL/GenBank/DDBJ whole genome shotgun (WGS) entry which is preliminary data.</text>
</comment>
<dbReference type="Proteomes" id="UP000003233">
    <property type="component" value="Unassembled WGS sequence"/>
</dbReference>
<organism evidence="1 2">
    <name type="scientific">Fusobacterium ulcerans 12-1B</name>
    <dbReference type="NCBI Taxonomy" id="457404"/>
    <lineage>
        <taxon>Bacteria</taxon>
        <taxon>Fusobacteriati</taxon>
        <taxon>Fusobacteriota</taxon>
        <taxon>Fusobacteriia</taxon>
        <taxon>Fusobacteriales</taxon>
        <taxon>Fusobacteriaceae</taxon>
        <taxon>Fusobacterium</taxon>
    </lineage>
</organism>
<sequence length="40" mass="4583">MTYLKIFCGVNEEAYFAEDQKEGWKVTLSIGITDIKKKAN</sequence>
<protein>
    <submittedName>
        <fullName evidence="1">Uncharacterized protein</fullName>
    </submittedName>
</protein>
<keyword evidence="2" id="KW-1185">Reference proteome</keyword>
<dbReference type="RefSeq" id="WP_008697096.1">
    <property type="nucleotide sequence ID" value="NZ_KE161007.1"/>
</dbReference>
<reference evidence="1 2" key="1">
    <citation type="submission" date="2012-07" db="EMBL/GenBank/DDBJ databases">
        <title>The Genome Sequence of Fusobacterium ulcerans 12_1B.</title>
        <authorList>
            <consortium name="The Broad Institute Genome Sequencing Platform"/>
            <person name="Earl A."/>
            <person name="Ward D."/>
            <person name="Feldgarden M."/>
            <person name="Gevers D."/>
            <person name="Strauss J."/>
            <person name="Ambrose C.E."/>
            <person name="Allen-Vercoe E."/>
            <person name="Walker B."/>
            <person name="Young S.K."/>
            <person name="Zeng Q."/>
            <person name="Gargeya S."/>
            <person name="Fitzgerald M."/>
            <person name="Haas B."/>
            <person name="Abouelleil A."/>
            <person name="Alvarado L."/>
            <person name="Arachchi H.M."/>
            <person name="Berlin A.M."/>
            <person name="Chapman S.B."/>
            <person name="Goldberg J."/>
            <person name="Griggs A."/>
            <person name="Gujja S."/>
            <person name="Hansen M."/>
            <person name="Howarth C."/>
            <person name="Imamovic A."/>
            <person name="Larimer J."/>
            <person name="McCowen C."/>
            <person name="Montmayeur A."/>
            <person name="Murphy C."/>
            <person name="Neiman D."/>
            <person name="Pearson M."/>
            <person name="Priest M."/>
            <person name="Roberts A."/>
            <person name="Saif S."/>
            <person name="Shea T."/>
            <person name="Sisk P."/>
            <person name="Sykes S."/>
            <person name="Wortman J."/>
            <person name="Nusbaum C."/>
            <person name="Birren B."/>
        </authorList>
    </citation>
    <scope>NUCLEOTIDE SEQUENCE [LARGE SCALE GENOMIC DNA]</scope>
    <source>
        <strain evidence="1 2">12_1B</strain>
    </source>
</reference>
<dbReference type="PATRIC" id="fig|457404.5.peg.1547"/>
<dbReference type="EMBL" id="AGWJ02000012">
    <property type="protein sequence ID" value="EHO81534.1"/>
    <property type="molecule type" value="Genomic_DNA"/>
</dbReference>
<dbReference type="HOGENOM" id="CLU_3290113_0_0_0"/>
<evidence type="ECO:0000313" key="2">
    <source>
        <dbReference type="Proteomes" id="UP000003233"/>
    </source>
</evidence>